<name>A0A9D1LUY6_9FIRM</name>
<comment type="similarity">
    <text evidence="6">Belongs to the RuvA family.</text>
</comment>
<dbReference type="InterPro" id="IPR000085">
    <property type="entry name" value="RuvA"/>
</dbReference>
<dbReference type="InterPro" id="IPR013849">
    <property type="entry name" value="DNA_helicase_Holl-junc_RuvA_I"/>
</dbReference>
<dbReference type="AlphaFoldDB" id="A0A9D1LUY6"/>
<reference evidence="8" key="2">
    <citation type="journal article" date="2021" name="PeerJ">
        <title>Extensive microbial diversity within the chicken gut microbiome revealed by metagenomics and culture.</title>
        <authorList>
            <person name="Gilroy R."/>
            <person name="Ravi A."/>
            <person name="Getino M."/>
            <person name="Pursley I."/>
            <person name="Horton D.L."/>
            <person name="Alikhan N.F."/>
            <person name="Baker D."/>
            <person name="Gharbi K."/>
            <person name="Hall N."/>
            <person name="Watson M."/>
            <person name="Adriaenssens E.M."/>
            <person name="Foster-Nyarko E."/>
            <person name="Jarju S."/>
            <person name="Secka A."/>
            <person name="Antonio M."/>
            <person name="Oren A."/>
            <person name="Chaudhuri R.R."/>
            <person name="La Ragione R."/>
            <person name="Hildebrand F."/>
            <person name="Pallen M.J."/>
        </authorList>
    </citation>
    <scope>NUCLEOTIDE SEQUENCE</scope>
    <source>
        <strain evidence="8">ChiSjej4B22-9803</strain>
    </source>
</reference>
<keyword evidence="3 6" id="KW-0238">DNA-binding</keyword>
<comment type="subcellular location">
    <subcellularLocation>
        <location evidence="6">Cytoplasm</location>
    </subcellularLocation>
</comment>
<evidence type="ECO:0000256" key="3">
    <source>
        <dbReference type="ARBA" id="ARBA00023125"/>
    </source>
</evidence>
<evidence type="ECO:0000256" key="5">
    <source>
        <dbReference type="ARBA" id="ARBA00023204"/>
    </source>
</evidence>
<dbReference type="Proteomes" id="UP000824111">
    <property type="component" value="Unassembled WGS sequence"/>
</dbReference>
<dbReference type="Pfam" id="PF07499">
    <property type="entry name" value="RuvA_C"/>
    <property type="match status" value="1"/>
</dbReference>
<dbReference type="GO" id="GO:0048476">
    <property type="term" value="C:Holliday junction resolvase complex"/>
    <property type="evidence" value="ECO:0007669"/>
    <property type="project" value="UniProtKB-UniRule"/>
</dbReference>
<dbReference type="InterPro" id="IPR012340">
    <property type="entry name" value="NA-bd_OB-fold"/>
</dbReference>
<reference evidence="8" key="1">
    <citation type="submission" date="2020-10" db="EMBL/GenBank/DDBJ databases">
        <authorList>
            <person name="Gilroy R."/>
        </authorList>
    </citation>
    <scope>NUCLEOTIDE SEQUENCE</scope>
    <source>
        <strain evidence="8">ChiSjej4B22-9803</strain>
    </source>
</reference>
<dbReference type="InterPro" id="IPR010994">
    <property type="entry name" value="RuvA_2-like"/>
</dbReference>
<dbReference type="Pfam" id="PF14520">
    <property type="entry name" value="HHH_5"/>
    <property type="match status" value="1"/>
</dbReference>
<comment type="domain">
    <text evidence="6">Has three domains with a flexible linker between the domains II and III and assumes an 'L' shape. Domain III is highly mobile and contacts RuvB.</text>
</comment>
<dbReference type="SUPFAM" id="SSF50249">
    <property type="entry name" value="Nucleic acid-binding proteins"/>
    <property type="match status" value="1"/>
</dbReference>
<feature type="region of interest" description="Domain I" evidence="6">
    <location>
        <begin position="1"/>
        <end position="64"/>
    </location>
</feature>
<dbReference type="Gene3D" id="1.10.150.20">
    <property type="entry name" value="5' to 3' exonuclease, C-terminal subdomain"/>
    <property type="match status" value="1"/>
</dbReference>
<organism evidence="8 9">
    <name type="scientific">Candidatus Avimonoglobus intestinipullorum</name>
    <dbReference type="NCBI Taxonomy" id="2840699"/>
    <lineage>
        <taxon>Bacteria</taxon>
        <taxon>Bacillati</taxon>
        <taxon>Bacillota</taxon>
        <taxon>Clostridia</taxon>
        <taxon>Eubacteriales</taxon>
        <taxon>Candidatus Avimonoglobus</taxon>
    </lineage>
</organism>
<dbReference type="HAMAP" id="MF_00031">
    <property type="entry name" value="DNA_HJ_migration_RuvA"/>
    <property type="match status" value="1"/>
</dbReference>
<proteinExistence type="inferred from homology"/>
<dbReference type="InterPro" id="IPR011114">
    <property type="entry name" value="RuvA_C"/>
</dbReference>
<dbReference type="Pfam" id="PF01330">
    <property type="entry name" value="RuvA_N"/>
    <property type="match status" value="1"/>
</dbReference>
<keyword evidence="5 6" id="KW-0234">DNA repair</keyword>
<sequence length="194" mass="20783">MFYYIRGELVHKGENFAVLDANGVGYKIYTSATVLQNLGGIGKEATLYTHLHVKEDVQDLYGFLTNEELSMFLHLLSVSGVGPKAALSILSVASPEKFALAVLSNDKKAITKAAGVGPKLAERVILELRDKLKNSDVGADMPDIELDNNTVSEAVSALTVLGYSQSEAAVAVASVGDGLELEETVRQALKKLMK</sequence>
<dbReference type="InterPro" id="IPR003583">
    <property type="entry name" value="Hlx-hairpin-Hlx_DNA-bd_motif"/>
</dbReference>
<dbReference type="SMART" id="SM00278">
    <property type="entry name" value="HhH1"/>
    <property type="match status" value="2"/>
</dbReference>
<dbReference type="CDD" id="cd14332">
    <property type="entry name" value="UBA_RuvA_C"/>
    <property type="match status" value="1"/>
</dbReference>
<dbReference type="GO" id="GO:0005737">
    <property type="term" value="C:cytoplasm"/>
    <property type="evidence" value="ECO:0007669"/>
    <property type="project" value="UniProtKB-SubCell"/>
</dbReference>
<dbReference type="GO" id="GO:0005524">
    <property type="term" value="F:ATP binding"/>
    <property type="evidence" value="ECO:0007669"/>
    <property type="project" value="InterPro"/>
</dbReference>
<comment type="caution">
    <text evidence="6">Lacks conserved residue(s) required for the propagation of feature annotation.</text>
</comment>
<dbReference type="SUPFAM" id="SSF47781">
    <property type="entry name" value="RuvA domain 2-like"/>
    <property type="match status" value="1"/>
</dbReference>
<accession>A0A9D1LUY6</accession>
<feature type="domain" description="Helix-hairpin-helix DNA-binding motif class 1" evidence="7">
    <location>
        <begin position="108"/>
        <end position="127"/>
    </location>
</feature>
<evidence type="ECO:0000313" key="9">
    <source>
        <dbReference type="Proteomes" id="UP000824111"/>
    </source>
</evidence>
<evidence type="ECO:0000313" key="8">
    <source>
        <dbReference type="EMBL" id="HIU48541.1"/>
    </source>
</evidence>
<evidence type="ECO:0000259" key="7">
    <source>
        <dbReference type="SMART" id="SM00278"/>
    </source>
</evidence>
<evidence type="ECO:0000256" key="6">
    <source>
        <dbReference type="HAMAP-Rule" id="MF_00031"/>
    </source>
</evidence>
<dbReference type="Gene3D" id="1.10.8.10">
    <property type="entry name" value="DNA helicase RuvA subunit, C-terminal domain"/>
    <property type="match status" value="1"/>
</dbReference>
<comment type="caution">
    <text evidence="8">The sequence shown here is derived from an EMBL/GenBank/DDBJ whole genome shotgun (WGS) entry which is preliminary data.</text>
</comment>
<dbReference type="Gene3D" id="2.40.50.140">
    <property type="entry name" value="Nucleic acid-binding proteins"/>
    <property type="match status" value="1"/>
</dbReference>
<dbReference type="GO" id="GO:0006310">
    <property type="term" value="P:DNA recombination"/>
    <property type="evidence" value="ECO:0007669"/>
    <property type="project" value="UniProtKB-UniRule"/>
</dbReference>
<comment type="subunit">
    <text evidence="6">Homotetramer. Forms an RuvA(8)-RuvB(12)-Holliday junction (HJ) complex. HJ DNA is sandwiched between 2 RuvA tetramers; dsDNA enters through RuvA and exits via RuvB. An RuvB hexamer assembles on each DNA strand where it exits the tetramer. Each RuvB hexamer is contacted by two RuvA subunits (via domain III) on 2 adjacent RuvB subunits; this complex drives branch migration. In the full resolvosome a probable DNA-RuvA(4)-RuvB(12)-RuvC(2) complex forms which resolves the HJ.</text>
</comment>
<feature type="region of interest" description="Domain III" evidence="6">
    <location>
        <begin position="146"/>
        <end position="194"/>
    </location>
</feature>
<comment type="function">
    <text evidence="6">The RuvA-RuvB-RuvC complex processes Holliday junction (HJ) DNA during genetic recombination and DNA repair, while the RuvA-RuvB complex plays an important role in the rescue of blocked DNA replication forks via replication fork reversal (RFR). RuvA specifically binds to HJ cruciform DNA, conferring on it an open structure. The RuvB hexamer acts as an ATP-dependent pump, pulling dsDNA into and through the RuvAB complex. HJ branch migration allows RuvC to scan DNA until it finds its consensus sequence, where it cleaves and resolves the cruciform DNA.</text>
</comment>
<protein>
    <recommendedName>
        <fullName evidence="6">Holliday junction branch migration complex subunit RuvA</fullName>
    </recommendedName>
</protein>
<dbReference type="GO" id="GO:0000400">
    <property type="term" value="F:four-way junction DNA binding"/>
    <property type="evidence" value="ECO:0007669"/>
    <property type="project" value="UniProtKB-UniRule"/>
</dbReference>
<dbReference type="GO" id="GO:0006281">
    <property type="term" value="P:DNA repair"/>
    <property type="evidence" value="ECO:0007669"/>
    <property type="project" value="UniProtKB-UniRule"/>
</dbReference>
<dbReference type="GO" id="GO:0009379">
    <property type="term" value="C:Holliday junction helicase complex"/>
    <property type="evidence" value="ECO:0007669"/>
    <property type="project" value="InterPro"/>
</dbReference>
<dbReference type="GO" id="GO:0009378">
    <property type="term" value="F:four-way junction helicase activity"/>
    <property type="evidence" value="ECO:0007669"/>
    <property type="project" value="InterPro"/>
</dbReference>
<dbReference type="EMBL" id="DVND01000111">
    <property type="protein sequence ID" value="HIU48541.1"/>
    <property type="molecule type" value="Genomic_DNA"/>
</dbReference>
<keyword evidence="4 6" id="KW-0233">DNA recombination</keyword>
<dbReference type="NCBIfam" id="TIGR00084">
    <property type="entry name" value="ruvA"/>
    <property type="match status" value="1"/>
</dbReference>
<evidence type="ECO:0000256" key="2">
    <source>
        <dbReference type="ARBA" id="ARBA00022763"/>
    </source>
</evidence>
<dbReference type="InterPro" id="IPR036267">
    <property type="entry name" value="RuvA_C_sf"/>
</dbReference>
<evidence type="ECO:0000256" key="4">
    <source>
        <dbReference type="ARBA" id="ARBA00023172"/>
    </source>
</evidence>
<gene>
    <name evidence="6 8" type="primary">ruvA</name>
    <name evidence="8" type="ORF">IAB04_04205</name>
</gene>
<dbReference type="SUPFAM" id="SSF46929">
    <property type="entry name" value="DNA helicase RuvA subunit, C-terminal domain"/>
    <property type="match status" value="1"/>
</dbReference>
<keyword evidence="1 6" id="KW-0963">Cytoplasm</keyword>
<feature type="domain" description="Helix-hairpin-helix DNA-binding motif class 1" evidence="7">
    <location>
        <begin position="73"/>
        <end position="92"/>
    </location>
</feature>
<keyword evidence="2 6" id="KW-0227">DNA damage</keyword>
<evidence type="ECO:0000256" key="1">
    <source>
        <dbReference type="ARBA" id="ARBA00022490"/>
    </source>
</evidence>